<dbReference type="STRING" id="86259.A0A4Z1P3J5"/>
<keyword evidence="4" id="KW-1185">Reference proteome</keyword>
<gene>
    <name evidence="3" type="ORF">E6O75_ATG09477</name>
</gene>
<feature type="region of interest" description="Disordered" evidence="1">
    <location>
        <begin position="513"/>
        <end position="575"/>
    </location>
</feature>
<feature type="compositionally biased region" description="Gly residues" evidence="1">
    <location>
        <begin position="531"/>
        <end position="554"/>
    </location>
</feature>
<evidence type="ECO:0000313" key="4">
    <source>
        <dbReference type="Proteomes" id="UP000298493"/>
    </source>
</evidence>
<dbReference type="InterPro" id="IPR014840">
    <property type="entry name" value="HRD"/>
</dbReference>
<feature type="compositionally biased region" description="Polar residues" evidence="1">
    <location>
        <begin position="124"/>
        <end position="141"/>
    </location>
</feature>
<feature type="compositionally biased region" description="Polar residues" evidence="1">
    <location>
        <begin position="227"/>
        <end position="261"/>
    </location>
</feature>
<feature type="compositionally biased region" description="Basic and acidic residues" evidence="1">
    <location>
        <begin position="103"/>
        <end position="112"/>
    </location>
</feature>
<evidence type="ECO:0000313" key="3">
    <source>
        <dbReference type="EMBL" id="TID14398.1"/>
    </source>
</evidence>
<feature type="compositionally biased region" description="Polar residues" evidence="1">
    <location>
        <begin position="180"/>
        <end position="211"/>
    </location>
</feature>
<feature type="compositionally biased region" description="Basic and acidic residues" evidence="1">
    <location>
        <begin position="146"/>
        <end position="170"/>
    </location>
</feature>
<dbReference type="Pfam" id="PF08729">
    <property type="entry name" value="HUN"/>
    <property type="match status" value="1"/>
</dbReference>
<feature type="compositionally biased region" description="Basic and acidic residues" evidence="1">
    <location>
        <begin position="564"/>
        <end position="575"/>
    </location>
</feature>
<accession>A0A4Z1P3J5</accession>
<dbReference type="OrthoDB" id="5576775at2759"/>
<feature type="compositionally biased region" description="Polar residues" evidence="1">
    <location>
        <begin position="274"/>
        <end position="283"/>
    </location>
</feature>
<dbReference type="EMBL" id="SNSC02000023">
    <property type="protein sequence ID" value="TID14398.1"/>
    <property type="molecule type" value="Genomic_DNA"/>
</dbReference>
<feature type="compositionally biased region" description="Basic and acidic residues" evidence="1">
    <location>
        <begin position="513"/>
        <end position="523"/>
    </location>
</feature>
<dbReference type="Proteomes" id="UP000298493">
    <property type="component" value="Unassembled WGS sequence"/>
</dbReference>
<reference evidence="3 4" key="1">
    <citation type="submission" date="2019-04" db="EMBL/GenBank/DDBJ databases">
        <title>High contiguity whole genome sequence and gene annotation resource for two Venturia nashicola isolates.</title>
        <authorList>
            <person name="Prokchorchik M."/>
            <person name="Won K."/>
            <person name="Lee Y."/>
            <person name="Choi E.D."/>
            <person name="Segonzac C."/>
            <person name="Sohn K.H."/>
        </authorList>
    </citation>
    <scope>NUCLEOTIDE SEQUENCE [LARGE SCALE GENOMIC DNA]</scope>
    <source>
        <strain evidence="3 4">PRI2</strain>
    </source>
</reference>
<feature type="compositionally biased region" description="Low complexity" evidence="1">
    <location>
        <begin position="62"/>
        <end position="74"/>
    </location>
</feature>
<protein>
    <submittedName>
        <fullName evidence="3">HPC2-domain-containing protein</fullName>
    </submittedName>
</protein>
<sequence>MDAAGPRSANDDPLSSPPSSLSDLSPPRSDLPNHKLTRDSLNFGVAAQPQPKNSPLVPPPATSTTSTTSTTSATDQKQRKSRAPVVLPDGTVRERKKPGPKPKPKDPNAPEKPRKKRQKLSDVQAPTSAPVQTKLFNNMSSMDGVDMYRQDQPQLDRQDQDQAQLDRQDQPRAAQPSPVPQQRSTSEVHLGSTLPSNSHVAPLGTPNTPRPASSGRIFDPIRGDTLQAGQQSSRMSNPSASPTLLHNTTHLVPSNLVTSAPVSPLPPSTKPHHQNQNPFTAPPNSALAPHSNNTAHVQSTTAMDIDTDVKPAKQPAGAGAASGAASASNAPTPPAAPKRAKEQPPPLPSGSGLLSATTLGSIGSTPPNGSAGTNIFLTFSLVGQNNVTINFAREVERKYGFAALHPRLAARNERKRALAAASNALEKEAGLGSVDDMSLDLSEPDSNNETGGNEEDSANAPTDGRKRRKKKAEEYDRGDDFIDDTEMAWEESALMAKDGFFVYSGPLVPEPEKVTIERADGTVKRGRGRGRGGTARGDATGRGRGGGGGRGSRGGATVRKPRVTKADRAMMEQEKLEREKMAANLAAKQPGVPQYGAPSAS</sequence>
<feature type="region of interest" description="Disordered" evidence="1">
    <location>
        <begin position="430"/>
        <end position="483"/>
    </location>
</feature>
<feature type="domain" description="Hpc2-related" evidence="2">
    <location>
        <begin position="467"/>
        <end position="507"/>
    </location>
</feature>
<feature type="compositionally biased region" description="Low complexity" evidence="1">
    <location>
        <begin position="349"/>
        <end position="365"/>
    </location>
</feature>
<feature type="compositionally biased region" description="Basic and acidic residues" evidence="1">
    <location>
        <begin position="471"/>
        <end position="480"/>
    </location>
</feature>
<dbReference type="AlphaFoldDB" id="A0A4Z1P3J5"/>
<feature type="region of interest" description="Disordered" evidence="1">
    <location>
        <begin position="1"/>
        <end position="292"/>
    </location>
</feature>
<comment type="caution">
    <text evidence="3">The sequence shown here is derived from an EMBL/GenBank/DDBJ whole genome shotgun (WGS) entry which is preliminary data.</text>
</comment>
<feature type="compositionally biased region" description="Low complexity" evidence="1">
    <location>
        <begin position="312"/>
        <end position="330"/>
    </location>
</feature>
<feature type="compositionally biased region" description="Low complexity" evidence="1">
    <location>
        <begin position="11"/>
        <end position="30"/>
    </location>
</feature>
<organism evidence="3 4">
    <name type="scientific">Venturia nashicola</name>
    <dbReference type="NCBI Taxonomy" id="86259"/>
    <lineage>
        <taxon>Eukaryota</taxon>
        <taxon>Fungi</taxon>
        <taxon>Dikarya</taxon>
        <taxon>Ascomycota</taxon>
        <taxon>Pezizomycotina</taxon>
        <taxon>Dothideomycetes</taxon>
        <taxon>Pleosporomycetidae</taxon>
        <taxon>Venturiales</taxon>
        <taxon>Venturiaceae</taxon>
        <taxon>Venturia</taxon>
    </lineage>
</organism>
<evidence type="ECO:0000259" key="2">
    <source>
        <dbReference type="Pfam" id="PF08729"/>
    </source>
</evidence>
<feature type="region of interest" description="Disordered" evidence="1">
    <location>
        <begin position="310"/>
        <end position="368"/>
    </location>
</feature>
<evidence type="ECO:0000256" key="1">
    <source>
        <dbReference type="SAM" id="MobiDB-lite"/>
    </source>
</evidence>
<name>A0A4Z1P3J5_9PEZI</name>
<proteinExistence type="predicted"/>